<dbReference type="GO" id="GO:0016020">
    <property type="term" value="C:membrane"/>
    <property type="evidence" value="ECO:0007669"/>
    <property type="project" value="UniProtKB-SubCell"/>
</dbReference>
<feature type="region of interest" description="Disordered" evidence="5">
    <location>
        <begin position="1120"/>
        <end position="1145"/>
    </location>
</feature>
<feature type="compositionally biased region" description="Low complexity" evidence="5">
    <location>
        <begin position="33"/>
        <end position="42"/>
    </location>
</feature>
<evidence type="ECO:0000256" key="4">
    <source>
        <dbReference type="ARBA" id="ARBA00023136"/>
    </source>
</evidence>
<keyword evidence="2 6" id="KW-0812">Transmembrane</keyword>
<dbReference type="Pfam" id="PF01490">
    <property type="entry name" value="Aa_trans"/>
    <property type="match status" value="1"/>
</dbReference>
<feature type="transmembrane region" description="Helical" evidence="6">
    <location>
        <begin position="497"/>
        <end position="521"/>
    </location>
</feature>
<feature type="transmembrane region" description="Helical" evidence="6">
    <location>
        <begin position="472"/>
        <end position="491"/>
    </location>
</feature>
<feature type="transmembrane region" description="Helical" evidence="6">
    <location>
        <begin position="403"/>
        <end position="424"/>
    </location>
</feature>
<feature type="region of interest" description="Disordered" evidence="5">
    <location>
        <begin position="93"/>
        <end position="128"/>
    </location>
</feature>
<evidence type="ECO:0000256" key="1">
    <source>
        <dbReference type="ARBA" id="ARBA00004141"/>
    </source>
</evidence>
<comment type="caution">
    <text evidence="8">The sequence shown here is derived from an EMBL/GenBank/DDBJ whole genome shotgun (WGS) entry which is preliminary data.</text>
</comment>
<keyword evidence="3 6" id="KW-1133">Transmembrane helix</keyword>
<dbReference type="Proteomes" id="UP000790347">
    <property type="component" value="Unassembled WGS sequence"/>
</dbReference>
<comment type="subcellular location">
    <subcellularLocation>
        <location evidence="1">Membrane</location>
        <topology evidence="1">Multi-pass membrane protein</topology>
    </subcellularLocation>
</comment>
<dbReference type="GO" id="GO:0015179">
    <property type="term" value="F:L-amino acid transmembrane transporter activity"/>
    <property type="evidence" value="ECO:0007669"/>
    <property type="project" value="TreeGrafter"/>
</dbReference>
<feature type="transmembrane region" description="Helical" evidence="6">
    <location>
        <begin position="211"/>
        <end position="234"/>
    </location>
</feature>
<protein>
    <recommendedName>
        <fullName evidence="7">Amino acid transporter transmembrane domain-containing protein</fullName>
    </recommendedName>
</protein>
<feature type="transmembrane region" description="Helical" evidence="6">
    <location>
        <begin position="166"/>
        <end position="190"/>
    </location>
</feature>
<feature type="region of interest" description="Disordered" evidence="5">
    <location>
        <begin position="29"/>
        <end position="74"/>
    </location>
</feature>
<feature type="transmembrane region" description="Helical" evidence="6">
    <location>
        <begin position="324"/>
        <end position="341"/>
    </location>
</feature>
<evidence type="ECO:0000256" key="2">
    <source>
        <dbReference type="ARBA" id="ARBA00022692"/>
    </source>
</evidence>
<dbReference type="InterPro" id="IPR013057">
    <property type="entry name" value="AA_transpt_TM"/>
</dbReference>
<evidence type="ECO:0000259" key="7">
    <source>
        <dbReference type="Pfam" id="PF01490"/>
    </source>
</evidence>
<feature type="transmembrane region" description="Helical" evidence="6">
    <location>
        <begin position="362"/>
        <end position="383"/>
    </location>
</feature>
<feature type="transmembrane region" description="Helical" evidence="6">
    <location>
        <begin position="285"/>
        <end position="304"/>
    </location>
</feature>
<feature type="compositionally biased region" description="Low complexity" evidence="5">
    <location>
        <begin position="115"/>
        <end position="127"/>
    </location>
</feature>
<feature type="transmembrane region" description="Helical" evidence="6">
    <location>
        <begin position="254"/>
        <end position="273"/>
    </location>
</feature>
<keyword evidence="9" id="KW-1185">Reference proteome</keyword>
<proteinExistence type="predicted"/>
<sequence length="1145" mass="130001">MVDTFKSLLGFDTSILTANHDTTTIREPLLNGQQQQSSSSSSFYPKIRNNHNNHVNDSTSQQQQPSSASSLSSSTLLTSSSSINSTYLNPTATTTKISNRSNGSSNQSYDFIDPNNGSSRNSSRQNNGNGGGGKITWIMGAFLLINAALGAGLLNYPVAYDRLGGIVYATIIQMFAAVLMMTTILILIYCAQINNEDSYHGVMRTMCGPRVMRISAASIAITCFGICVTFVIIIGDQFDRIFATYIGREFCRYWWANRFFTMSITAIMVTWPMCYFRRLDFLRHINVLGVIASFYIIFLNIYSYYNHERDPFHTYEIRTSPESALEFIAALPVVFFAYQTHEIVIPVYDSMSEKNIQNFSKSILVSMASLLVLYCLAGSFGYLTFGSNVAPDIMLMYNANDPIVLAGIVALIVKMITTYPPVVFCGRDTIVRIVLSRYYGQQYRSGYECISSDDNGGIESPENTFERYERRWNIIITTIWNVAVLVLAIVIPNITIAIGFLGSLASCNVFIFPGIALFSLIKRYRKFGHQHQQQSKFIDNTTSVQLPVQYGVVVDDDDDDEIDTMTNQTRRSSWFTNWFNLQKQWLQNILLAYALFIIMMGIIMFIIILIQVYHDFQQQSEHGAVCDLVSMIQNKNTNNTTATTTNTTTSASPSSSSTMFARTIIVTSLGLVLVATLGQHPKSSSNHHSSRLKRQQNRESIIAVTNRSKQTSTTSTTTLSSIMVDAAPAEKYVCDSSEDKLITDIWTLNNIIYVNIVHYKDDSTNSIDNRIFEFDTTRRRFTNVFHFPTMSPLYTNVDGAAGGFGNSFLKDIMGKSLSKSNQFGGNNTSSQTPSILYFSTRNQLRYGCQQKWLYIPPTSQFCRFHPIVNYLFRVVAIIDPSPTQSNLASNIDVYRMINIRSDDFSMSIIRPVFSSVRNDHKRDVLDQYIQNSILTLKLHHQNQLQSLAPESLLDHHNVRFLFSNGLGLFIAWYPSTMATFESELSMNCAIMIPIKNKPYIQLCTQRYNFVTFVELNETLYAVVADNQVISIELEYIRKQYRIMNNLVINIDQWKTENFFQLFFHCKFAPSSKRLSLQFYRKNKTGIERQNNNNDDDDGVMTTEDKDQKIMDKTMADIQHLQSNVDDDEDSNVHDVDEDPILDYRR</sequence>
<name>A0A922LDS7_DERFA</name>
<evidence type="ECO:0000256" key="5">
    <source>
        <dbReference type="SAM" id="MobiDB-lite"/>
    </source>
</evidence>
<feature type="compositionally biased region" description="Polar residues" evidence="5">
    <location>
        <begin position="93"/>
        <end position="109"/>
    </location>
</feature>
<evidence type="ECO:0000313" key="8">
    <source>
        <dbReference type="EMBL" id="KAH9530290.1"/>
    </source>
</evidence>
<feature type="transmembrane region" description="Helical" evidence="6">
    <location>
        <begin position="135"/>
        <end position="154"/>
    </location>
</feature>
<reference evidence="8" key="1">
    <citation type="submission" date="2013-05" db="EMBL/GenBank/DDBJ databases">
        <authorList>
            <person name="Yim A.K.Y."/>
            <person name="Chan T.F."/>
            <person name="Ji K.M."/>
            <person name="Liu X.Y."/>
            <person name="Zhou J.W."/>
            <person name="Li R.Q."/>
            <person name="Yang K.Y."/>
            <person name="Li J."/>
            <person name="Li M."/>
            <person name="Law P.T.W."/>
            <person name="Wu Y.L."/>
            <person name="Cai Z.L."/>
            <person name="Qin H."/>
            <person name="Bao Y."/>
            <person name="Leung R.K.K."/>
            <person name="Ng P.K.S."/>
            <person name="Zou J."/>
            <person name="Zhong X.J."/>
            <person name="Ran P.X."/>
            <person name="Zhong N.S."/>
            <person name="Liu Z.G."/>
            <person name="Tsui S.K.W."/>
        </authorList>
    </citation>
    <scope>NUCLEOTIDE SEQUENCE</scope>
    <source>
        <strain evidence="8">Derf</strain>
        <tissue evidence="8">Whole organism</tissue>
    </source>
</reference>
<reference evidence="8" key="2">
    <citation type="journal article" date="2022" name="Res Sq">
        <title>Comparative Genomics Reveals Insights into the Divergent Evolution of Astigmatic Mites and Household Pest Adaptations.</title>
        <authorList>
            <person name="Xiong Q."/>
            <person name="Wan A.T.-Y."/>
            <person name="Liu X.-Y."/>
            <person name="Fung C.S.-H."/>
            <person name="Xiao X."/>
            <person name="Malainual N."/>
            <person name="Hou J."/>
            <person name="Wang L."/>
            <person name="Wang M."/>
            <person name="Yang K."/>
            <person name="Cui Y."/>
            <person name="Leung E."/>
            <person name="Nong W."/>
            <person name="Shin S.-K."/>
            <person name="Au S."/>
            <person name="Jeong K.Y."/>
            <person name="Chew F.T."/>
            <person name="Hui J."/>
            <person name="Leung T.F."/>
            <person name="Tungtrongchitr A."/>
            <person name="Zhong N."/>
            <person name="Liu Z."/>
            <person name="Tsui S."/>
        </authorList>
    </citation>
    <scope>NUCLEOTIDE SEQUENCE</scope>
    <source>
        <strain evidence="8">Derf</strain>
        <tissue evidence="8">Whole organism</tissue>
    </source>
</reference>
<gene>
    <name evidence="8" type="ORF">DERF_004103</name>
</gene>
<feature type="region of interest" description="Disordered" evidence="5">
    <location>
        <begin position="680"/>
        <end position="715"/>
    </location>
</feature>
<evidence type="ECO:0000256" key="3">
    <source>
        <dbReference type="ARBA" id="ARBA00022989"/>
    </source>
</evidence>
<dbReference type="EMBL" id="ASGP02000001">
    <property type="protein sequence ID" value="KAH9530290.1"/>
    <property type="molecule type" value="Genomic_DNA"/>
</dbReference>
<dbReference type="PANTHER" id="PTHR22950:SF652">
    <property type="entry name" value="TRANSMEMBRANE AMINO ACID TRANSPORTER FAMILY PROTEIN"/>
    <property type="match status" value="1"/>
</dbReference>
<keyword evidence="4 6" id="KW-0472">Membrane</keyword>
<feature type="region of interest" description="Disordered" evidence="5">
    <location>
        <begin position="1086"/>
        <end position="1107"/>
    </location>
</feature>
<feature type="transmembrane region" description="Helical" evidence="6">
    <location>
        <begin position="590"/>
        <end position="613"/>
    </location>
</feature>
<organism evidence="8 9">
    <name type="scientific">Dermatophagoides farinae</name>
    <name type="common">American house dust mite</name>
    <dbReference type="NCBI Taxonomy" id="6954"/>
    <lineage>
        <taxon>Eukaryota</taxon>
        <taxon>Metazoa</taxon>
        <taxon>Ecdysozoa</taxon>
        <taxon>Arthropoda</taxon>
        <taxon>Chelicerata</taxon>
        <taxon>Arachnida</taxon>
        <taxon>Acari</taxon>
        <taxon>Acariformes</taxon>
        <taxon>Sarcoptiformes</taxon>
        <taxon>Astigmata</taxon>
        <taxon>Psoroptidia</taxon>
        <taxon>Analgoidea</taxon>
        <taxon>Pyroglyphidae</taxon>
        <taxon>Dermatophagoidinae</taxon>
        <taxon>Dermatophagoides</taxon>
    </lineage>
</organism>
<evidence type="ECO:0000313" key="9">
    <source>
        <dbReference type="Proteomes" id="UP000790347"/>
    </source>
</evidence>
<feature type="compositionally biased region" description="Low complexity" evidence="5">
    <location>
        <begin position="58"/>
        <end position="74"/>
    </location>
</feature>
<feature type="compositionally biased region" description="Acidic residues" evidence="5">
    <location>
        <begin position="1124"/>
        <end position="1145"/>
    </location>
</feature>
<accession>A0A922LDS7</accession>
<feature type="domain" description="Amino acid transporter transmembrane" evidence="7">
    <location>
        <begin position="134"/>
        <end position="523"/>
    </location>
</feature>
<dbReference type="AlphaFoldDB" id="A0A922LDS7"/>
<dbReference type="PANTHER" id="PTHR22950">
    <property type="entry name" value="AMINO ACID TRANSPORTER"/>
    <property type="match status" value="1"/>
</dbReference>
<evidence type="ECO:0000256" key="6">
    <source>
        <dbReference type="SAM" id="Phobius"/>
    </source>
</evidence>